<sequence length="472" mass="46586">MTLLRPLGWQSLLRPVTPASRNGLLEAPVAFVLGLQYKTGDVMARTAPPLGFTLRGVELRTCRARAPLSALAPQRKHERATSQTATRLWRAPVSVLRSRAPSRAVSRAVVHGLGTHVVHDSEENDGGSGSGHTIGSVGGGGGGARPPLPDPLMWSSTRRNDDGATTTAWRTDGPGGGGTASHAATSASAVHLLQSAATPPPPPPCCGNPPSGSDRGAGKCTGQACVTALGRLGSLPRLPGAEAPSGREKGRSKGGAVASLPAAAASGGGRASGGSDGHGVAVALVVAVDLAVCDAAASVAAQSSDDGLPSAQPPPARCNPAATTAAGGEAALAPPPLPPPPLLPPPLPRNGGPPGGGGGNALNDMASHCVSLPHTGPASRRMTVPGYTTQGPATAVKAPAEGISAKLTETSFGSTEGSEEDCVPHEDAGVCGTCSGSSALEPPLLGRQRTPSGVVTQRCCGSSGSTASVGRG</sequence>
<feature type="region of interest" description="Disordered" evidence="1">
    <location>
        <begin position="303"/>
        <end position="363"/>
    </location>
</feature>
<evidence type="ECO:0000256" key="1">
    <source>
        <dbReference type="SAM" id="MobiDB-lite"/>
    </source>
</evidence>
<evidence type="ECO:0000313" key="3">
    <source>
        <dbReference type="Proteomes" id="UP001165080"/>
    </source>
</evidence>
<feature type="compositionally biased region" description="Pro residues" evidence="1">
    <location>
        <begin position="333"/>
        <end position="348"/>
    </location>
</feature>
<feature type="compositionally biased region" description="Polar residues" evidence="1">
    <location>
        <begin position="449"/>
        <end position="472"/>
    </location>
</feature>
<feature type="region of interest" description="Disordered" evidence="1">
    <location>
        <begin position="234"/>
        <end position="258"/>
    </location>
</feature>
<protein>
    <submittedName>
        <fullName evidence="2">Uncharacterized protein</fullName>
    </submittedName>
</protein>
<feature type="compositionally biased region" description="Gly residues" evidence="1">
    <location>
        <begin position="126"/>
        <end position="144"/>
    </location>
</feature>
<feature type="compositionally biased region" description="Pro residues" evidence="1">
    <location>
        <begin position="198"/>
        <end position="207"/>
    </location>
</feature>
<feature type="compositionally biased region" description="Low complexity" evidence="1">
    <location>
        <begin position="319"/>
        <end position="332"/>
    </location>
</feature>
<proteinExistence type="predicted"/>
<dbReference type="AlphaFoldDB" id="A0A9W6F9R1"/>
<dbReference type="Proteomes" id="UP001165080">
    <property type="component" value="Unassembled WGS sequence"/>
</dbReference>
<evidence type="ECO:0000313" key="2">
    <source>
        <dbReference type="EMBL" id="GLC61528.1"/>
    </source>
</evidence>
<accession>A0A9W6F9R1</accession>
<reference evidence="2 3" key="1">
    <citation type="journal article" date="2023" name="Commun. Biol.">
        <title>Reorganization of the ancestral sex-determining regions during the evolution of trioecy in Pleodorina starrii.</title>
        <authorList>
            <person name="Takahashi K."/>
            <person name="Suzuki S."/>
            <person name="Kawai-Toyooka H."/>
            <person name="Yamamoto K."/>
            <person name="Hamaji T."/>
            <person name="Ootsuki R."/>
            <person name="Yamaguchi H."/>
            <person name="Kawachi M."/>
            <person name="Higashiyama T."/>
            <person name="Nozaki H."/>
        </authorList>
    </citation>
    <scope>NUCLEOTIDE SEQUENCE [LARGE SCALE GENOMIC DNA]</scope>
    <source>
        <strain evidence="2 3">NIES-4479</strain>
    </source>
</reference>
<keyword evidence="3" id="KW-1185">Reference proteome</keyword>
<gene>
    <name evidence="2" type="primary">PLESTBF000907</name>
    <name evidence="2" type="ORF">PLESTB_001766200</name>
</gene>
<organism evidence="2 3">
    <name type="scientific">Pleodorina starrii</name>
    <dbReference type="NCBI Taxonomy" id="330485"/>
    <lineage>
        <taxon>Eukaryota</taxon>
        <taxon>Viridiplantae</taxon>
        <taxon>Chlorophyta</taxon>
        <taxon>core chlorophytes</taxon>
        <taxon>Chlorophyceae</taxon>
        <taxon>CS clade</taxon>
        <taxon>Chlamydomonadales</taxon>
        <taxon>Volvocaceae</taxon>
        <taxon>Pleodorina</taxon>
    </lineage>
</organism>
<comment type="caution">
    <text evidence="2">The sequence shown here is derived from an EMBL/GenBank/DDBJ whole genome shotgun (WGS) entry which is preliminary data.</text>
</comment>
<feature type="region of interest" description="Disordered" evidence="1">
    <location>
        <begin position="118"/>
        <end position="220"/>
    </location>
</feature>
<name>A0A9W6F9R1_9CHLO</name>
<feature type="compositionally biased region" description="Low complexity" evidence="1">
    <location>
        <begin position="180"/>
        <end position="189"/>
    </location>
</feature>
<feature type="region of interest" description="Disordered" evidence="1">
    <location>
        <begin position="442"/>
        <end position="472"/>
    </location>
</feature>
<dbReference type="EMBL" id="BRXU01000047">
    <property type="protein sequence ID" value="GLC61528.1"/>
    <property type="molecule type" value="Genomic_DNA"/>
</dbReference>